<dbReference type="InterPro" id="IPR058922">
    <property type="entry name" value="WHD_DRP"/>
</dbReference>
<dbReference type="InterPro" id="IPR032675">
    <property type="entry name" value="LRR_dom_sf"/>
</dbReference>
<evidence type="ECO:0000259" key="8">
    <source>
        <dbReference type="Pfam" id="PF23559"/>
    </source>
</evidence>
<reference evidence="10" key="1">
    <citation type="submission" date="2019-10" db="EMBL/GenBank/DDBJ databases">
        <authorList>
            <person name="Zhang R."/>
            <person name="Pan Y."/>
            <person name="Wang J."/>
            <person name="Ma R."/>
            <person name="Yu S."/>
        </authorList>
    </citation>
    <scope>NUCLEOTIDE SEQUENCE</scope>
    <source>
        <strain evidence="10">LA-IB0</strain>
        <tissue evidence="10">Leaf</tissue>
    </source>
</reference>
<organism evidence="10 11">
    <name type="scientific">Buddleja alternifolia</name>
    <dbReference type="NCBI Taxonomy" id="168488"/>
    <lineage>
        <taxon>Eukaryota</taxon>
        <taxon>Viridiplantae</taxon>
        <taxon>Streptophyta</taxon>
        <taxon>Embryophyta</taxon>
        <taxon>Tracheophyta</taxon>
        <taxon>Spermatophyta</taxon>
        <taxon>Magnoliopsida</taxon>
        <taxon>eudicotyledons</taxon>
        <taxon>Gunneridae</taxon>
        <taxon>Pentapetalae</taxon>
        <taxon>asterids</taxon>
        <taxon>lamiids</taxon>
        <taxon>Lamiales</taxon>
        <taxon>Scrophulariaceae</taxon>
        <taxon>Buddlejeae</taxon>
        <taxon>Buddleja</taxon>
    </lineage>
</organism>
<evidence type="ECO:0000256" key="6">
    <source>
        <dbReference type="ARBA" id="ARBA00022840"/>
    </source>
</evidence>
<dbReference type="CDD" id="cd14798">
    <property type="entry name" value="RX-CC_like"/>
    <property type="match status" value="2"/>
</dbReference>
<evidence type="ECO:0000313" key="11">
    <source>
        <dbReference type="Proteomes" id="UP000826271"/>
    </source>
</evidence>
<dbReference type="PANTHER" id="PTHR23155">
    <property type="entry name" value="DISEASE RESISTANCE PROTEIN RP"/>
    <property type="match status" value="1"/>
</dbReference>
<dbReference type="AlphaFoldDB" id="A0AAV6WY84"/>
<keyword evidence="3" id="KW-0677">Repeat</keyword>
<keyword evidence="11" id="KW-1185">Reference proteome</keyword>
<feature type="domain" description="Disease resistance protein winged helix" evidence="8">
    <location>
        <begin position="755"/>
        <end position="797"/>
    </location>
</feature>
<gene>
    <name evidence="10" type="ORF">BUALT_Bualt10G0100300</name>
</gene>
<dbReference type="Pfam" id="PF18052">
    <property type="entry name" value="Rx_N"/>
    <property type="match status" value="2"/>
</dbReference>
<evidence type="ECO:0000259" key="9">
    <source>
        <dbReference type="Pfam" id="PF23598"/>
    </source>
</evidence>
<dbReference type="PANTHER" id="PTHR23155:SF1205">
    <property type="entry name" value="DISEASE RESISTANCE PROTEIN RPM1"/>
    <property type="match status" value="1"/>
</dbReference>
<evidence type="ECO:0000256" key="5">
    <source>
        <dbReference type="ARBA" id="ARBA00022821"/>
    </source>
</evidence>
<protein>
    <recommendedName>
        <fullName evidence="12">Rx N-terminal domain-containing protein</fullName>
    </recommendedName>
</protein>
<feature type="domain" description="Disease resistance N-terminal" evidence="7">
    <location>
        <begin position="50"/>
        <end position="116"/>
    </location>
</feature>
<name>A0AAV6WY84_9LAMI</name>
<dbReference type="SUPFAM" id="SSF52058">
    <property type="entry name" value="L domain-like"/>
    <property type="match status" value="2"/>
</dbReference>
<dbReference type="InterPro" id="IPR055414">
    <property type="entry name" value="LRR_R13L4/SHOC2-like"/>
</dbReference>
<dbReference type="EMBL" id="WHWC01000010">
    <property type="protein sequence ID" value="KAG8375441.1"/>
    <property type="molecule type" value="Genomic_DNA"/>
</dbReference>
<dbReference type="Pfam" id="PF23598">
    <property type="entry name" value="LRR_14"/>
    <property type="match status" value="2"/>
</dbReference>
<feature type="domain" description="Disease resistance R13L4/SHOC-2-like LRR" evidence="9">
    <location>
        <begin position="231"/>
        <end position="562"/>
    </location>
</feature>
<keyword evidence="2" id="KW-0433">Leucine-rich repeat</keyword>
<dbReference type="InterPro" id="IPR044974">
    <property type="entry name" value="Disease_R_plants"/>
</dbReference>
<feature type="domain" description="Disease resistance N-terminal" evidence="7">
    <location>
        <begin position="663"/>
        <end position="729"/>
    </location>
</feature>
<evidence type="ECO:0000256" key="3">
    <source>
        <dbReference type="ARBA" id="ARBA00022737"/>
    </source>
</evidence>
<evidence type="ECO:0000256" key="1">
    <source>
        <dbReference type="ARBA" id="ARBA00008894"/>
    </source>
</evidence>
<dbReference type="Pfam" id="PF23559">
    <property type="entry name" value="WHD_DRP"/>
    <property type="match status" value="2"/>
</dbReference>
<dbReference type="Gene3D" id="3.80.10.10">
    <property type="entry name" value="Ribonuclease Inhibitor"/>
    <property type="match status" value="2"/>
</dbReference>
<feature type="domain" description="Disease resistance protein winged helix" evidence="8">
    <location>
        <begin position="142"/>
        <end position="184"/>
    </location>
</feature>
<comment type="similarity">
    <text evidence="1">Belongs to the disease resistance NB-LRR family.</text>
</comment>
<dbReference type="GO" id="GO:0098542">
    <property type="term" value="P:defense response to other organism"/>
    <property type="evidence" value="ECO:0007669"/>
    <property type="project" value="TreeGrafter"/>
</dbReference>
<keyword evidence="5" id="KW-0611">Plant defense</keyword>
<dbReference type="InterPro" id="IPR003591">
    <property type="entry name" value="Leu-rich_rpt_typical-subtyp"/>
</dbReference>
<sequence>MRTRHLKHHRCYPSNFRTDQHKKEIEPRNNGRSHGIISTRQTLNLSPTREELLGGLEQEVKYIQGEMGQMRAFLRVADAKQENDPLLKEWVSQVQEVSYDIKDVLDEYMLRFARPRANGLRGHIKRISGSIKNFNRNLIQVAKTLEEVAEGYLNELLNRNLIQVAKTSHDGRPIKFRIHDLLREYIVLKSREQNIAVINSGEETRWVDKIRRLAIHSSINLTHQSSKFKYLRSLLLMGSIDSNLELILRGCCKLLKVLDLKGAPIKTIPDEVFRLYLLKYLSLKDTKVNVIPRSIENLQNLETLDLKRSKVTELPMEIIKLRRLRHLLLYNTERHFYPPFHNIQSFKAPYEIGRLLFLQKLGFIDADAVDGIKIVVEIGKLTQLRKLGVANLRREDGLEFCSSLAKLTNLYTLTICSAEESEVMDINYPLSPSSLAFLQTLILRGYLEKMPQWISSLYGLTFLYPGWSRLKEDPLQYLEDLPNLVGLVLNSAYEGEGLSFKVGKFQKLKNLWMIRLGGLKWIRIEKGSMPLVEEVMMRDCKLVAEVPEGMEDLACLQKVEITDMADELVARLEDEKRKKGDDWKLANIVHLQQSSFLVEEYCCCSLNLKDMKIRFELNWKHHRCYPSNFRTDQHKKEIEPRNNGRSHGIISTRQTLNLSPTREELLGGLEQEVKYIQGEMGQMRAFLRVADAKQENDPLLKEWVSQVQEVSYDIKDVLDEYMLRFARPRANGLRGHIKRISGSIKNFNRNLIQVAKTLEEVAEGYLNELLNRNLIQVAKTSHDGRPIKFRIHDLLREYIVLKSREQNIAVINSGEETRWVDKIRRLAIHSSINLTHQSSKFKYLRSLLLMGSIDSNLELILRGCCKLLKVLDLKGAPIKTIPDEVFRLYLLKYLSLKDTKVNVIPRSIENLQNLETLDLKRSKVTELPIEIIKLHRLRHLLLGNTGRYHYPLFHMQSFKAPYEIGRLLFLQKLSCIDADAVDGIKIVVEIGKLLRKKLTQLRKLRISNLRREDGKELCSSLAKLTNLHSLTIHSVEESEVMDINYPLSPSSLSFLQTLVLVGYLMKLPQWISSLHGLTYLQLGWSRLKEDPLQYLEDLPSLVFLYLQSAYEGEGLSFKVEKFQKLKILWTFSMWRMNLWRD</sequence>
<comment type="caution">
    <text evidence="10">The sequence shown here is derived from an EMBL/GenBank/DDBJ whole genome shotgun (WGS) entry which is preliminary data.</text>
</comment>
<feature type="domain" description="Disease resistance R13L4/SHOC-2-like LRR" evidence="9">
    <location>
        <begin position="844"/>
        <end position="1131"/>
    </location>
</feature>
<evidence type="ECO:0000259" key="7">
    <source>
        <dbReference type="Pfam" id="PF18052"/>
    </source>
</evidence>
<keyword evidence="6" id="KW-0067">ATP-binding</keyword>
<proteinExistence type="inferred from homology"/>
<evidence type="ECO:0000256" key="4">
    <source>
        <dbReference type="ARBA" id="ARBA00022741"/>
    </source>
</evidence>
<dbReference type="InterPro" id="IPR041118">
    <property type="entry name" value="Rx_N"/>
</dbReference>
<dbReference type="InterPro" id="IPR038005">
    <property type="entry name" value="RX-like_CC"/>
</dbReference>
<dbReference type="Proteomes" id="UP000826271">
    <property type="component" value="Unassembled WGS sequence"/>
</dbReference>
<evidence type="ECO:0008006" key="12">
    <source>
        <dbReference type="Google" id="ProtNLM"/>
    </source>
</evidence>
<dbReference type="Gene3D" id="1.20.5.4130">
    <property type="match status" value="2"/>
</dbReference>
<evidence type="ECO:0000256" key="2">
    <source>
        <dbReference type="ARBA" id="ARBA00022614"/>
    </source>
</evidence>
<dbReference type="SMART" id="SM00369">
    <property type="entry name" value="LRR_TYP"/>
    <property type="match status" value="4"/>
</dbReference>
<dbReference type="GO" id="GO:0005524">
    <property type="term" value="F:ATP binding"/>
    <property type="evidence" value="ECO:0007669"/>
    <property type="project" value="UniProtKB-KW"/>
</dbReference>
<evidence type="ECO:0000313" key="10">
    <source>
        <dbReference type="EMBL" id="KAG8375441.1"/>
    </source>
</evidence>
<accession>A0AAV6WY84</accession>
<keyword evidence="4" id="KW-0547">Nucleotide-binding</keyword>